<feature type="domain" description="Nitrile hydratase beta subunit" evidence="1">
    <location>
        <begin position="17"/>
        <end position="109"/>
    </location>
</feature>
<dbReference type="KEGG" id="htq:FRZ44_32650"/>
<organism evidence="2 3">
    <name type="scientific">Hypericibacter terrae</name>
    <dbReference type="NCBI Taxonomy" id="2602015"/>
    <lineage>
        <taxon>Bacteria</taxon>
        <taxon>Pseudomonadati</taxon>
        <taxon>Pseudomonadota</taxon>
        <taxon>Alphaproteobacteria</taxon>
        <taxon>Rhodospirillales</taxon>
        <taxon>Dongiaceae</taxon>
        <taxon>Hypericibacter</taxon>
    </lineage>
</organism>
<reference evidence="2 3" key="1">
    <citation type="submission" date="2019-08" db="EMBL/GenBank/DDBJ databases">
        <title>Hyperibacter terrae gen. nov., sp. nov. and Hyperibacter viscosus sp. nov., two new members in the family Rhodospirillaceae isolated from the rhizosphere of Hypericum perforatum.</title>
        <authorList>
            <person name="Noviana Z."/>
        </authorList>
    </citation>
    <scope>NUCLEOTIDE SEQUENCE [LARGE SCALE GENOMIC DNA]</scope>
    <source>
        <strain evidence="2 3">R5913</strain>
    </source>
</reference>
<gene>
    <name evidence="2" type="ORF">FRZ44_32650</name>
</gene>
<protein>
    <recommendedName>
        <fullName evidence="1">Nitrile hydratase beta subunit domain-containing protein</fullName>
    </recommendedName>
</protein>
<proteinExistence type="predicted"/>
<dbReference type="Proteomes" id="UP000326202">
    <property type="component" value="Chromosome"/>
</dbReference>
<name>A0A5J6ML72_9PROT</name>
<dbReference type="Gene3D" id="2.30.30.50">
    <property type="match status" value="1"/>
</dbReference>
<dbReference type="Pfam" id="PF02211">
    <property type="entry name" value="NHase_beta_C"/>
    <property type="match status" value="1"/>
</dbReference>
<evidence type="ECO:0000259" key="1">
    <source>
        <dbReference type="Pfam" id="PF02211"/>
    </source>
</evidence>
<dbReference type="RefSeq" id="WP_225308290.1">
    <property type="nucleotide sequence ID" value="NZ_CP042906.1"/>
</dbReference>
<accession>A0A5J6ML72</accession>
<dbReference type="SUPFAM" id="SSF50090">
    <property type="entry name" value="Electron transport accessory proteins"/>
    <property type="match status" value="1"/>
</dbReference>
<evidence type="ECO:0000313" key="3">
    <source>
        <dbReference type="Proteomes" id="UP000326202"/>
    </source>
</evidence>
<dbReference type="EMBL" id="CP042906">
    <property type="protein sequence ID" value="QEX17961.1"/>
    <property type="molecule type" value="Genomic_DNA"/>
</dbReference>
<dbReference type="InterPro" id="IPR008990">
    <property type="entry name" value="Elect_transpt_acc-like_dom_sf"/>
</dbReference>
<dbReference type="InterPro" id="IPR024690">
    <property type="entry name" value="CN_hydtase_beta_dom_C"/>
</dbReference>
<keyword evidence="3" id="KW-1185">Reference proteome</keyword>
<evidence type="ECO:0000313" key="2">
    <source>
        <dbReference type="EMBL" id="QEX17961.1"/>
    </source>
</evidence>
<dbReference type="AlphaFoldDB" id="A0A5J6ML72"/>
<sequence length="111" mass="12379">MMATPSRSTGIVLALGEAPIFAAGDRVRVSMRFPVGHYRVPLYVRGKSAVVEAVMEPANLDNEEEGFGRNAGSKLHYYRVAIPLTELWPGYAGSPRDSLRIEIFETWLERI</sequence>